<dbReference type="AlphaFoldDB" id="A0A484BHK4"/>
<evidence type="ECO:0000313" key="3">
    <source>
        <dbReference type="Proteomes" id="UP000295192"/>
    </source>
</evidence>
<reference evidence="2 3" key="1">
    <citation type="journal article" date="2019" name="J. Hered.">
        <title>An Improved Genome Assembly for Drosophila navojoa, the Basal Species in the mojavensis Cluster.</title>
        <authorList>
            <person name="Vanderlinde T."/>
            <person name="Dupim E.G."/>
            <person name="Nazario-Yepiz N.O."/>
            <person name="Carvalho A.B."/>
        </authorList>
    </citation>
    <scope>NUCLEOTIDE SEQUENCE [LARGE SCALE GENOMIC DNA]</scope>
    <source>
        <strain evidence="2">Navoj_Jal97</strain>
        <tissue evidence="2">Whole organism</tissue>
    </source>
</reference>
<comment type="caution">
    <text evidence="2">The sequence shown here is derived from an EMBL/GenBank/DDBJ whole genome shotgun (WGS) entry which is preliminary data.</text>
</comment>
<dbReference type="EMBL" id="LSRL02000035">
    <property type="protein sequence ID" value="TDG48247.1"/>
    <property type="molecule type" value="Genomic_DNA"/>
</dbReference>
<protein>
    <submittedName>
        <fullName evidence="2">Uncharacterized protein</fullName>
    </submittedName>
</protein>
<dbReference type="Proteomes" id="UP000295192">
    <property type="component" value="Unassembled WGS sequence"/>
</dbReference>
<proteinExistence type="predicted"/>
<evidence type="ECO:0000313" key="2">
    <source>
        <dbReference type="EMBL" id="TDG48247.1"/>
    </source>
</evidence>
<organism evidence="2 3">
    <name type="scientific">Drosophila navojoa</name>
    <name type="common">Fruit fly</name>
    <dbReference type="NCBI Taxonomy" id="7232"/>
    <lineage>
        <taxon>Eukaryota</taxon>
        <taxon>Metazoa</taxon>
        <taxon>Ecdysozoa</taxon>
        <taxon>Arthropoda</taxon>
        <taxon>Hexapoda</taxon>
        <taxon>Insecta</taxon>
        <taxon>Pterygota</taxon>
        <taxon>Neoptera</taxon>
        <taxon>Endopterygota</taxon>
        <taxon>Diptera</taxon>
        <taxon>Brachycera</taxon>
        <taxon>Muscomorpha</taxon>
        <taxon>Ephydroidea</taxon>
        <taxon>Drosophilidae</taxon>
        <taxon>Drosophila</taxon>
    </lineage>
</organism>
<name>A0A484BHK4_DRONA</name>
<evidence type="ECO:0000256" key="1">
    <source>
        <dbReference type="SAM" id="MobiDB-lite"/>
    </source>
</evidence>
<gene>
    <name evidence="2" type="ORF">AWZ03_005422</name>
</gene>
<keyword evidence="3" id="KW-1185">Reference proteome</keyword>
<sequence>MASAVTTGPGRAGPDQAEAEAKSCGRAAVGVQSGQQEAMTNQCYEQPHTQPQGQQHEDFSQCCDQFNNI</sequence>
<accession>A0A484BHK4</accession>
<feature type="region of interest" description="Disordered" evidence="1">
    <location>
        <begin position="1"/>
        <end position="38"/>
    </location>
</feature>